<evidence type="ECO:0000313" key="3">
    <source>
        <dbReference type="Proteomes" id="UP000009168"/>
    </source>
</evidence>
<organism evidence="2 3">
    <name type="scientific">Tetrahymena thermophila (strain SB210)</name>
    <dbReference type="NCBI Taxonomy" id="312017"/>
    <lineage>
        <taxon>Eukaryota</taxon>
        <taxon>Sar</taxon>
        <taxon>Alveolata</taxon>
        <taxon>Ciliophora</taxon>
        <taxon>Intramacronucleata</taxon>
        <taxon>Oligohymenophorea</taxon>
        <taxon>Hymenostomatida</taxon>
        <taxon>Tetrahymenina</taxon>
        <taxon>Tetrahymenidae</taxon>
        <taxon>Tetrahymena</taxon>
    </lineage>
</organism>
<proteinExistence type="predicted"/>
<protein>
    <submittedName>
        <fullName evidence="2">Uncharacterized protein</fullName>
    </submittedName>
</protein>
<dbReference type="AlphaFoldDB" id="Q23TU0"/>
<dbReference type="Proteomes" id="UP000009168">
    <property type="component" value="Unassembled WGS sequence"/>
</dbReference>
<feature type="coiled-coil region" evidence="1">
    <location>
        <begin position="338"/>
        <end position="365"/>
    </location>
</feature>
<reference evidence="3" key="1">
    <citation type="journal article" date="2006" name="PLoS Biol.">
        <title>Macronuclear genome sequence of the ciliate Tetrahymena thermophila, a model eukaryote.</title>
        <authorList>
            <person name="Eisen J.A."/>
            <person name="Coyne R.S."/>
            <person name="Wu M."/>
            <person name="Wu D."/>
            <person name="Thiagarajan M."/>
            <person name="Wortman J.R."/>
            <person name="Badger J.H."/>
            <person name="Ren Q."/>
            <person name="Amedeo P."/>
            <person name="Jones K.M."/>
            <person name="Tallon L.J."/>
            <person name="Delcher A.L."/>
            <person name="Salzberg S.L."/>
            <person name="Silva J.C."/>
            <person name="Haas B.J."/>
            <person name="Majoros W.H."/>
            <person name="Farzad M."/>
            <person name="Carlton J.M."/>
            <person name="Smith R.K. Jr."/>
            <person name="Garg J."/>
            <person name="Pearlman R.E."/>
            <person name="Karrer K.M."/>
            <person name="Sun L."/>
            <person name="Manning G."/>
            <person name="Elde N.C."/>
            <person name="Turkewitz A.P."/>
            <person name="Asai D.J."/>
            <person name="Wilkes D.E."/>
            <person name="Wang Y."/>
            <person name="Cai H."/>
            <person name="Collins K."/>
            <person name="Stewart B.A."/>
            <person name="Lee S.R."/>
            <person name="Wilamowska K."/>
            <person name="Weinberg Z."/>
            <person name="Ruzzo W.L."/>
            <person name="Wloga D."/>
            <person name="Gaertig J."/>
            <person name="Frankel J."/>
            <person name="Tsao C.-C."/>
            <person name="Gorovsky M.A."/>
            <person name="Keeling P.J."/>
            <person name="Waller R.F."/>
            <person name="Patron N.J."/>
            <person name="Cherry J.M."/>
            <person name="Stover N.A."/>
            <person name="Krieger C.J."/>
            <person name="del Toro C."/>
            <person name="Ryder H.F."/>
            <person name="Williamson S.C."/>
            <person name="Barbeau R.A."/>
            <person name="Hamilton E.P."/>
            <person name="Orias E."/>
        </authorList>
    </citation>
    <scope>NUCLEOTIDE SEQUENCE [LARGE SCALE GENOMIC DNA]</scope>
    <source>
        <strain evidence="3">SB210</strain>
    </source>
</reference>
<name>Q23TU0_TETTS</name>
<dbReference type="KEGG" id="tet:TTHERM_00912350"/>
<dbReference type="GeneID" id="7834064"/>
<sequence>MNNNIIIKKEQVDPIEEQQDYFHLEFSEKYFNSLENKEKYYLDVYSRIYDLIQSKKLKMYDDFPKQVIYQSGVCYAVKRQVNSSLDRIIINMSGSRYYRCDKGKVYNIGSLVYLDGFFKFDKKLGIRVVRVFSKSQKQLNQEVQKFIDIILVHIYNRDLENGNYKQKTIDEVYSKSKQNYQNNEDSNSMIDEDQSDIYESEPYMPPSQIQQKLNQQVLQKSLKENQNQEEFEYIEQPQKIKDNKINKDESDRFKQLSLQNLQVDVIANMPKQQLKPELKQQQLQQQGNINFEYNLDSQLSLKSEIKLNIDEKNQVQQALYLLYMQNNELQQILTKRDIAQKKAEVAMLEQKLNKLVQEKELYTQQPQQLNIAQIIQNNIKKEEYDNQN</sequence>
<evidence type="ECO:0000256" key="1">
    <source>
        <dbReference type="SAM" id="Coils"/>
    </source>
</evidence>
<evidence type="ECO:0000313" key="2">
    <source>
        <dbReference type="EMBL" id="EAR99955.3"/>
    </source>
</evidence>
<dbReference type="InParanoid" id="Q23TU0"/>
<keyword evidence="3" id="KW-1185">Reference proteome</keyword>
<gene>
    <name evidence="2" type="ORF">TTHERM_00912350</name>
</gene>
<accession>Q23TU0</accession>
<dbReference type="HOGENOM" id="CLU_689824_0_0_1"/>
<dbReference type="RefSeq" id="XP_001020200.3">
    <property type="nucleotide sequence ID" value="XM_001020200.3"/>
</dbReference>
<keyword evidence="1" id="KW-0175">Coiled coil</keyword>
<dbReference type="EMBL" id="GG662633">
    <property type="protein sequence ID" value="EAR99955.3"/>
    <property type="molecule type" value="Genomic_DNA"/>
</dbReference>